<sequence length="142" mass="16249">MNTGVFDKKFLQISTDNARMDLNAIHAFLQGTYWGKNRSLDAMKKAMEHSLCFGLFDAEKQIGFARAVSDYTFFTYIFDVYILDEYQGQGLGKWFCQSIADDPRIRETVLVLASKEADFYKKLGFCPHANPERILVRPCPGL</sequence>
<dbReference type="PROSITE" id="PS51186">
    <property type="entry name" value="GNAT"/>
    <property type="match status" value="1"/>
</dbReference>
<dbReference type="AlphaFoldDB" id="L7VWY4"/>
<name>L7VWY4_9BACT</name>
<dbReference type="Gene3D" id="3.40.630.30">
    <property type="match status" value="1"/>
</dbReference>
<protein>
    <submittedName>
        <fullName evidence="2">GCN5-related N-acetyltransferase</fullName>
    </submittedName>
</protein>
<reference evidence="2" key="1">
    <citation type="submission" date="2012-09" db="EMBL/GenBank/DDBJ databases">
        <title>Metagenomic Characterization of a Microbial Community in Wastewater Detects High Levels of Antibiotic Resistance.</title>
        <authorList>
            <person name="Abrams M."/>
            <person name="Caldwell A."/>
            <person name="Vandaei E."/>
            <person name="Lee W."/>
            <person name="Perrott J."/>
            <person name="Khan S.Y."/>
            <person name="Ta J."/>
            <person name="Romero D."/>
            <person name="Nguyen V."/>
            <person name="Pourmand N."/>
            <person name="Ouverney C.C."/>
        </authorList>
    </citation>
    <scope>NUCLEOTIDE SEQUENCE</scope>
</reference>
<dbReference type="PANTHER" id="PTHR43233:SF1">
    <property type="entry name" value="FAMILY N-ACETYLTRANSFERASE, PUTATIVE (AFU_ORTHOLOGUE AFUA_6G03350)-RELATED"/>
    <property type="match status" value="1"/>
</dbReference>
<dbReference type="InterPro" id="IPR053144">
    <property type="entry name" value="Acetyltransferase_Butenolide"/>
</dbReference>
<accession>L7VWY4</accession>
<evidence type="ECO:0000259" key="1">
    <source>
        <dbReference type="PROSITE" id="PS51186"/>
    </source>
</evidence>
<dbReference type="InterPro" id="IPR016181">
    <property type="entry name" value="Acyl_CoA_acyltransferase"/>
</dbReference>
<dbReference type="EMBL" id="JX649885">
    <property type="protein sequence ID" value="AGC71871.1"/>
    <property type="molecule type" value="Genomic_DNA"/>
</dbReference>
<dbReference type="GO" id="GO:0016747">
    <property type="term" value="F:acyltransferase activity, transferring groups other than amino-acyl groups"/>
    <property type="evidence" value="ECO:0007669"/>
    <property type="project" value="InterPro"/>
</dbReference>
<dbReference type="InterPro" id="IPR000182">
    <property type="entry name" value="GNAT_dom"/>
</dbReference>
<organism evidence="2">
    <name type="scientific">uncultured bacterium A1Q1_fos_2140</name>
    <dbReference type="NCBI Taxonomy" id="1256565"/>
    <lineage>
        <taxon>Bacteria</taxon>
        <taxon>environmental samples</taxon>
    </lineage>
</organism>
<dbReference type="PANTHER" id="PTHR43233">
    <property type="entry name" value="FAMILY N-ACETYLTRANSFERASE, PUTATIVE (AFU_ORTHOLOGUE AFUA_6G03350)-RELATED"/>
    <property type="match status" value="1"/>
</dbReference>
<dbReference type="CDD" id="cd04301">
    <property type="entry name" value="NAT_SF"/>
    <property type="match status" value="1"/>
</dbReference>
<keyword evidence="2" id="KW-0808">Transferase</keyword>
<proteinExistence type="predicted"/>
<feature type="domain" description="N-acetyltransferase" evidence="1">
    <location>
        <begin position="11"/>
        <end position="140"/>
    </location>
</feature>
<dbReference type="Pfam" id="PF13508">
    <property type="entry name" value="Acetyltransf_7"/>
    <property type="match status" value="1"/>
</dbReference>
<dbReference type="SUPFAM" id="SSF55729">
    <property type="entry name" value="Acyl-CoA N-acyltransferases (Nat)"/>
    <property type="match status" value="1"/>
</dbReference>
<evidence type="ECO:0000313" key="2">
    <source>
        <dbReference type="EMBL" id="AGC71871.1"/>
    </source>
</evidence>